<name>A0A1E1F664_9SPHN</name>
<dbReference type="OrthoDB" id="554695at2"/>
<keyword evidence="4 8" id="KW-1003">Cell membrane</keyword>
<keyword evidence="7 8" id="KW-0472">Membrane</keyword>
<dbReference type="InterPro" id="IPR052017">
    <property type="entry name" value="TSUP"/>
</dbReference>
<evidence type="ECO:0000256" key="6">
    <source>
        <dbReference type="ARBA" id="ARBA00022989"/>
    </source>
</evidence>
<feature type="transmembrane region" description="Helical" evidence="8">
    <location>
        <begin position="229"/>
        <end position="247"/>
    </location>
</feature>
<dbReference type="PANTHER" id="PTHR30269">
    <property type="entry name" value="TRANSMEMBRANE PROTEIN YFCA"/>
    <property type="match status" value="1"/>
</dbReference>
<proteinExistence type="inferred from homology"/>
<feature type="transmembrane region" description="Helical" evidence="8">
    <location>
        <begin position="78"/>
        <end position="95"/>
    </location>
</feature>
<protein>
    <recommendedName>
        <fullName evidence="8">Probable membrane transporter protein</fullName>
    </recommendedName>
</protein>
<evidence type="ECO:0000256" key="4">
    <source>
        <dbReference type="ARBA" id="ARBA00022475"/>
    </source>
</evidence>
<dbReference type="GO" id="GO:0005886">
    <property type="term" value="C:plasma membrane"/>
    <property type="evidence" value="ECO:0007669"/>
    <property type="project" value="UniProtKB-SubCell"/>
</dbReference>
<dbReference type="PANTHER" id="PTHR30269:SF0">
    <property type="entry name" value="MEMBRANE TRANSPORTER PROTEIN YFCA-RELATED"/>
    <property type="match status" value="1"/>
</dbReference>
<sequence length="259" mass="26597">MILSPETIAFLMAAGLMAGLIDAMAGGGGLITLPALMAAGVPPVGAVATNKLQSSLGTFGACVAYARAGHMDLKSYRWPVIAAFTGSVGGAWLVQRVDPSILAGLMPALLIAIAAYFTFSPKVSEMDRHQRVGMGLLGLLIGGIGFYDGFFGPGAGAFYTTVFLALGGLSLLRATAQTKAANFASNLAGLLTMMAGGHVLWIAGLAMAAANIVGAQIGARLAMRFGSRLIRPLLIVMSLALTAKMLVDPANPIHLYLFG</sequence>
<organism evidence="9 10">
    <name type="scientific">Sphingobium cloacae</name>
    <dbReference type="NCBI Taxonomy" id="120107"/>
    <lineage>
        <taxon>Bacteria</taxon>
        <taxon>Pseudomonadati</taxon>
        <taxon>Pseudomonadota</taxon>
        <taxon>Alphaproteobacteria</taxon>
        <taxon>Sphingomonadales</taxon>
        <taxon>Sphingomonadaceae</taxon>
        <taxon>Sphingobium</taxon>
    </lineage>
</organism>
<feature type="transmembrane region" description="Helical" evidence="8">
    <location>
        <begin position="131"/>
        <end position="150"/>
    </location>
</feature>
<dbReference type="Pfam" id="PF01925">
    <property type="entry name" value="TauE"/>
    <property type="match status" value="1"/>
</dbReference>
<comment type="subcellular location">
    <subcellularLocation>
        <location evidence="1 8">Cell membrane</location>
        <topology evidence="1 8">Multi-pass membrane protein</topology>
    </subcellularLocation>
</comment>
<feature type="transmembrane region" description="Helical" evidence="8">
    <location>
        <begin position="101"/>
        <end position="119"/>
    </location>
</feature>
<evidence type="ECO:0000313" key="9">
    <source>
        <dbReference type="EMBL" id="BAV65999.1"/>
    </source>
</evidence>
<feature type="transmembrane region" description="Helical" evidence="8">
    <location>
        <begin position="156"/>
        <end position="175"/>
    </location>
</feature>
<evidence type="ECO:0000256" key="8">
    <source>
        <dbReference type="RuleBase" id="RU363041"/>
    </source>
</evidence>
<keyword evidence="5 8" id="KW-0812">Transmembrane</keyword>
<dbReference type="KEGG" id="sclo:SCLO_1029590"/>
<feature type="transmembrane region" description="Helical" evidence="8">
    <location>
        <begin position="187"/>
        <end position="209"/>
    </location>
</feature>
<accession>A0A1E1F664</accession>
<evidence type="ECO:0000256" key="7">
    <source>
        <dbReference type="ARBA" id="ARBA00023136"/>
    </source>
</evidence>
<gene>
    <name evidence="9" type="ORF">SCLO_1029590</name>
</gene>
<comment type="similarity">
    <text evidence="2 8">Belongs to the 4-toluene sulfonate uptake permease (TSUP) (TC 2.A.102) family.</text>
</comment>
<keyword evidence="6 8" id="KW-1133">Transmembrane helix</keyword>
<evidence type="ECO:0000256" key="3">
    <source>
        <dbReference type="ARBA" id="ARBA00022448"/>
    </source>
</evidence>
<dbReference type="EMBL" id="AP017655">
    <property type="protein sequence ID" value="BAV65999.1"/>
    <property type="molecule type" value="Genomic_DNA"/>
</dbReference>
<dbReference type="InterPro" id="IPR002781">
    <property type="entry name" value="TM_pro_TauE-like"/>
</dbReference>
<reference evidence="9 10" key="1">
    <citation type="submission" date="2016-10" db="EMBL/GenBank/DDBJ databases">
        <title>Complete Genome Sequence of the Nonylphenol-Degrading Bacterium Sphingobium cloacae JCM 10874T.</title>
        <authorList>
            <person name="Ootsuka M."/>
            <person name="Nishizawa T."/>
            <person name="Ohta H."/>
        </authorList>
    </citation>
    <scope>NUCLEOTIDE SEQUENCE [LARGE SCALE GENOMIC DNA]</scope>
    <source>
        <strain evidence="9 10">JCM 10874</strain>
    </source>
</reference>
<evidence type="ECO:0000313" key="10">
    <source>
        <dbReference type="Proteomes" id="UP000218272"/>
    </source>
</evidence>
<dbReference type="AlphaFoldDB" id="A0A1E1F664"/>
<dbReference type="RefSeq" id="WP_066518080.1">
    <property type="nucleotide sequence ID" value="NZ_AP017655.1"/>
</dbReference>
<evidence type="ECO:0000256" key="1">
    <source>
        <dbReference type="ARBA" id="ARBA00004651"/>
    </source>
</evidence>
<evidence type="ECO:0000256" key="5">
    <source>
        <dbReference type="ARBA" id="ARBA00022692"/>
    </source>
</evidence>
<evidence type="ECO:0000256" key="2">
    <source>
        <dbReference type="ARBA" id="ARBA00009142"/>
    </source>
</evidence>
<keyword evidence="3" id="KW-0813">Transport</keyword>
<dbReference type="Proteomes" id="UP000218272">
    <property type="component" value="Chromosome SCLO_1"/>
</dbReference>
<keyword evidence="10" id="KW-1185">Reference proteome</keyword>